<dbReference type="PANTHER" id="PTHR22850">
    <property type="entry name" value="WD40 REPEAT FAMILY"/>
    <property type="match status" value="1"/>
</dbReference>
<dbReference type="InterPro" id="IPR050459">
    <property type="entry name" value="WD_repeat_RBAP46/RBAP48/MSI1"/>
</dbReference>
<evidence type="ECO:0000256" key="4">
    <source>
        <dbReference type="ARBA" id="ARBA00022737"/>
    </source>
</evidence>
<dbReference type="InterPro" id="IPR020472">
    <property type="entry name" value="WD40_PAC1"/>
</dbReference>
<keyword evidence="3 7" id="KW-0853">WD repeat</keyword>
<dbReference type="Gene3D" id="2.130.10.10">
    <property type="entry name" value="YVTN repeat-like/Quinoprotein amine dehydrogenase"/>
    <property type="match status" value="1"/>
</dbReference>
<dbReference type="InterPro" id="IPR022052">
    <property type="entry name" value="Histone-bd_RBBP4-like_N"/>
</dbReference>
<dbReference type="Pfam" id="PF12265">
    <property type="entry name" value="CAF1C_H4-bd"/>
    <property type="match status" value="1"/>
</dbReference>
<reference evidence="9" key="1">
    <citation type="submission" date="2023-05" db="EMBL/GenBank/DDBJ databases">
        <title>Nepenthes gracilis genome sequencing.</title>
        <authorList>
            <person name="Fukushima K."/>
        </authorList>
    </citation>
    <scope>NUCLEOTIDE SEQUENCE</scope>
    <source>
        <strain evidence="9">SING2019-196</strain>
    </source>
</reference>
<dbReference type="PROSITE" id="PS50082">
    <property type="entry name" value="WD_REPEATS_2"/>
    <property type="match status" value="4"/>
</dbReference>
<dbReference type="GO" id="GO:0005634">
    <property type="term" value="C:nucleus"/>
    <property type="evidence" value="ECO:0007669"/>
    <property type="project" value="UniProtKB-SubCell"/>
</dbReference>
<feature type="repeat" description="WD" evidence="7">
    <location>
        <begin position="338"/>
        <end position="372"/>
    </location>
</feature>
<keyword evidence="6" id="KW-0539">Nucleus</keyword>
<comment type="subcellular location">
    <subcellularLocation>
        <location evidence="1">Nucleus</location>
    </subcellularLocation>
</comment>
<name>A0AAD3SVN4_NEPGR</name>
<feature type="repeat" description="WD" evidence="7">
    <location>
        <begin position="281"/>
        <end position="316"/>
    </location>
</feature>
<dbReference type="InterPro" id="IPR015943">
    <property type="entry name" value="WD40/YVTN_repeat-like_dom_sf"/>
</dbReference>
<dbReference type="EMBL" id="BSYO01000018">
    <property type="protein sequence ID" value="GMH17859.1"/>
    <property type="molecule type" value="Genomic_DNA"/>
</dbReference>
<feature type="repeat" description="WD" evidence="7">
    <location>
        <begin position="194"/>
        <end position="236"/>
    </location>
</feature>
<comment type="caution">
    <text evidence="9">The sequence shown here is derived from an EMBL/GenBank/DDBJ whole genome shotgun (WGS) entry which is preliminary data.</text>
</comment>
<dbReference type="GO" id="GO:0006325">
    <property type="term" value="P:chromatin organization"/>
    <property type="evidence" value="ECO:0007669"/>
    <property type="project" value="UniProtKB-KW"/>
</dbReference>
<keyword evidence="5" id="KW-0156">Chromatin regulator</keyword>
<evidence type="ECO:0000256" key="6">
    <source>
        <dbReference type="ARBA" id="ARBA00023242"/>
    </source>
</evidence>
<evidence type="ECO:0000256" key="3">
    <source>
        <dbReference type="ARBA" id="ARBA00022574"/>
    </source>
</evidence>
<gene>
    <name evidence="9" type="ORF">Nepgr_019700</name>
</gene>
<feature type="domain" description="Histone-binding protein RBBP4-like N-terminal" evidence="8">
    <location>
        <begin position="6"/>
        <end position="77"/>
    </location>
</feature>
<dbReference type="PROSITE" id="PS50294">
    <property type="entry name" value="WD_REPEATS_REGION"/>
    <property type="match status" value="3"/>
</dbReference>
<sequence length="388" mass="44043">MELVEEEFTVWKKNTPFLYDLVISHPLEWPSLTVEWLQSPQQLNPDTSLAVHKLILGTHTSDDFPNFIMIADAHLPQNNGSCSTNPKVEIVKRIHVDGEVNRARCMPQNPDLIAAKTSGLEVYVFDSVKQGDVRGGGSCDPDLKLRGHEKEGYGLSWNPFKEGYLLSGSNDYKICLWDVSSTPQSKLLDAMHVFRAHENVVEDVSWNLKNENLFGSVGDDGRLMIWDLRSEKPQHSVRAHEKEVNYLSFSSYNEWIIATASSDTTVGLFDMRKLNSALHSLSSHMEEVFQVEWDPNHETVLASSADDRRLMVWDLNRIGDEQLEGEAEDGPPELLFSHGGHKAKISDFSWNKNEPWLISSVADDNTLQLWQMARGIYRDEDEMTSDNI</sequence>
<evidence type="ECO:0000256" key="2">
    <source>
        <dbReference type="ARBA" id="ARBA00009341"/>
    </source>
</evidence>
<feature type="repeat" description="WD" evidence="7">
    <location>
        <begin position="145"/>
        <end position="187"/>
    </location>
</feature>
<keyword evidence="10" id="KW-1185">Reference proteome</keyword>
<dbReference type="Proteomes" id="UP001279734">
    <property type="component" value="Unassembled WGS sequence"/>
</dbReference>
<protein>
    <recommendedName>
        <fullName evidence="8">Histone-binding protein RBBP4-like N-terminal domain-containing protein</fullName>
    </recommendedName>
</protein>
<proteinExistence type="inferred from homology"/>
<dbReference type="SUPFAM" id="SSF50978">
    <property type="entry name" value="WD40 repeat-like"/>
    <property type="match status" value="1"/>
</dbReference>
<comment type="similarity">
    <text evidence="2">Belongs to the WD repeat RBAP46/RBAP48/MSI1 family.</text>
</comment>
<evidence type="ECO:0000313" key="10">
    <source>
        <dbReference type="Proteomes" id="UP001279734"/>
    </source>
</evidence>
<dbReference type="InterPro" id="IPR036322">
    <property type="entry name" value="WD40_repeat_dom_sf"/>
</dbReference>
<dbReference type="InterPro" id="IPR001680">
    <property type="entry name" value="WD40_rpt"/>
</dbReference>
<evidence type="ECO:0000313" key="9">
    <source>
        <dbReference type="EMBL" id="GMH17859.1"/>
    </source>
</evidence>
<dbReference type="InterPro" id="IPR019775">
    <property type="entry name" value="WD40_repeat_CS"/>
</dbReference>
<evidence type="ECO:0000259" key="8">
    <source>
        <dbReference type="Pfam" id="PF12265"/>
    </source>
</evidence>
<accession>A0AAD3SVN4</accession>
<organism evidence="9 10">
    <name type="scientific">Nepenthes gracilis</name>
    <name type="common">Slender pitcher plant</name>
    <dbReference type="NCBI Taxonomy" id="150966"/>
    <lineage>
        <taxon>Eukaryota</taxon>
        <taxon>Viridiplantae</taxon>
        <taxon>Streptophyta</taxon>
        <taxon>Embryophyta</taxon>
        <taxon>Tracheophyta</taxon>
        <taxon>Spermatophyta</taxon>
        <taxon>Magnoliopsida</taxon>
        <taxon>eudicotyledons</taxon>
        <taxon>Gunneridae</taxon>
        <taxon>Pentapetalae</taxon>
        <taxon>Caryophyllales</taxon>
        <taxon>Nepenthaceae</taxon>
        <taxon>Nepenthes</taxon>
    </lineage>
</organism>
<evidence type="ECO:0000256" key="1">
    <source>
        <dbReference type="ARBA" id="ARBA00004123"/>
    </source>
</evidence>
<dbReference type="PROSITE" id="PS00678">
    <property type="entry name" value="WD_REPEATS_1"/>
    <property type="match status" value="2"/>
</dbReference>
<dbReference type="AlphaFoldDB" id="A0AAD3SVN4"/>
<dbReference type="PRINTS" id="PR00320">
    <property type="entry name" value="GPROTEINBRPT"/>
</dbReference>
<dbReference type="FunFam" id="2.130.10.10:FF:000512">
    <property type="entry name" value="WD-40 repeat-containing protein MSI1"/>
    <property type="match status" value="1"/>
</dbReference>
<keyword evidence="4" id="KW-0677">Repeat</keyword>
<dbReference type="Pfam" id="PF00400">
    <property type="entry name" value="WD40"/>
    <property type="match status" value="5"/>
</dbReference>
<evidence type="ECO:0000256" key="5">
    <source>
        <dbReference type="ARBA" id="ARBA00022853"/>
    </source>
</evidence>
<evidence type="ECO:0000256" key="7">
    <source>
        <dbReference type="PROSITE-ProRule" id="PRU00221"/>
    </source>
</evidence>
<dbReference type="SMART" id="SM00320">
    <property type="entry name" value="WD40"/>
    <property type="match status" value="6"/>
</dbReference>